<proteinExistence type="predicted"/>
<dbReference type="InterPro" id="IPR007493">
    <property type="entry name" value="DUF538"/>
</dbReference>
<name>A0A834HU11_RHOSS</name>
<dbReference type="InterPro" id="IPR036758">
    <property type="entry name" value="At5g01610-like"/>
</dbReference>
<feature type="chain" id="PRO_5033058551" description="DUF538 family protein" evidence="1">
    <location>
        <begin position="33"/>
        <end position="230"/>
    </location>
</feature>
<accession>A0A834HU11</accession>
<sequence>MAFLHRNPLTAPSTSLCLFSLLFLSNTHLLSLSTTTTTADIHDLLLQYGFPRGLIPDAVKSYSLSSDGSFSVNLDRSCYVHFDDELVYYDKVVKGKMSYGSVSDVSGIQAKKLFLWVPVTGMTADSDAGMIEFHVGALSEKLPAKQFESIPSCADKAYFPPHAVHFPLGANLISSTYGKAKRMTSYKPVTSSDDVERLFLCLNQIADGSIMAEKLPLRHGATTSSDEFSQ</sequence>
<dbReference type="PANTHER" id="PTHR31676:SF96">
    <property type="entry name" value="EXPRESSED PROTEIN"/>
    <property type="match status" value="1"/>
</dbReference>
<evidence type="ECO:0000256" key="1">
    <source>
        <dbReference type="SAM" id="SignalP"/>
    </source>
</evidence>
<feature type="signal peptide" evidence="1">
    <location>
        <begin position="1"/>
        <end position="32"/>
    </location>
</feature>
<reference evidence="2" key="1">
    <citation type="submission" date="2019-11" db="EMBL/GenBank/DDBJ databases">
        <authorList>
            <person name="Liu Y."/>
            <person name="Hou J."/>
            <person name="Li T.-Q."/>
            <person name="Guan C.-H."/>
            <person name="Wu X."/>
            <person name="Wu H.-Z."/>
            <person name="Ling F."/>
            <person name="Zhang R."/>
            <person name="Shi X.-G."/>
            <person name="Ren J.-P."/>
            <person name="Chen E.-F."/>
            <person name="Sun J.-M."/>
        </authorList>
    </citation>
    <scope>NUCLEOTIDE SEQUENCE</scope>
    <source>
        <strain evidence="2">Adult_tree_wgs_1</strain>
        <tissue evidence="2">Leaves</tissue>
    </source>
</reference>
<evidence type="ECO:0000313" key="2">
    <source>
        <dbReference type="EMBL" id="KAF7154046.1"/>
    </source>
</evidence>
<dbReference type="Proteomes" id="UP000626092">
    <property type="component" value="Unassembled WGS sequence"/>
</dbReference>
<comment type="caution">
    <text evidence="2">The sequence shown here is derived from an EMBL/GenBank/DDBJ whole genome shotgun (WGS) entry which is preliminary data.</text>
</comment>
<dbReference type="PANTHER" id="PTHR31676">
    <property type="entry name" value="T31J12.3 PROTEIN-RELATED"/>
    <property type="match status" value="1"/>
</dbReference>
<keyword evidence="1" id="KW-0732">Signal</keyword>
<evidence type="ECO:0008006" key="4">
    <source>
        <dbReference type="Google" id="ProtNLM"/>
    </source>
</evidence>
<organism evidence="2 3">
    <name type="scientific">Rhododendron simsii</name>
    <name type="common">Sims's rhododendron</name>
    <dbReference type="NCBI Taxonomy" id="118357"/>
    <lineage>
        <taxon>Eukaryota</taxon>
        <taxon>Viridiplantae</taxon>
        <taxon>Streptophyta</taxon>
        <taxon>Embryophyta</taxon>
        <taxon>Tracheophyta</taxon>
        <taxon>Spermatophyta</taxon>
        <taxon>Magnoliopsida</taxon>
        <taxon>eudicotyledons</taxon>
        <taxon>Gunneridae</taxon>
        <taxon>Pentapetalae</taxon>
        <taxon>asterids</taxon>
        <taxon>Ericales</taxon>
        <taxon>Ericaceae</taxon>
        <taxon>Ericoideae</taxon>
        <taxon>Rhodoreae</taxon>
        <taxon>Rhododendron</taxon>
    </lineage>
</organism>
<gene>
    <name evidence="2" type="ORF">RHSIM_Rhsim01G0185300</name>
</gene>
<protein>
    <recommendedName>
        <fullName evidence="4">DUF538 family protein</fullName>
    </recommendedName>
</protein>
<dbReference type="SUPFAM" id="SSF141562">
    <property type="entry name" value="At5g01610-like"/>
    <property type="match status" value="1"/>
</dbReference>
<dbReference type="AlphaFoldDB" id="A0A834HU11"/>
<evidence type="ECO:0000313" key="3">
    <source>
        <dbReference type="Proteomes" id="UP000626092"/>
    </source>
</evidence>
<dbReference type="Pfam" id="PF04398">
    <property type="entry name" value="DUF538"/>
    <property type="match status" value="1"/>
</dbReference>
<keyword evidence="3" id="KW-1185">Reference proteome</keyword>
<dbReference type="EMBL" id="WJXA01000001">
    <property type="protein sequence ID" value="KAF7154046.1"/>
    <property type="molecule type" value="Genomic_DNA"/>
</dbReference>
<dbReference type="Gene3D" id="2.30.240.10">
    <property type="entry name" value="At5g01610-like"/>
    <property type="match status" value="1"/>
</dbReference>
<dbReference type="OrthoDB" id="622488at2759"/>